<evidence type="ECO:0000256" key="9">
    <source>
        <dbReference type="ARBA" id="ARBA00023136"/>
    </source>
</evidence>
<dbReference type="PRINTS" id="PR01853">
    <property type="entry name" value="YAJCTRNLCASE"/>
</dbReference>
<keyword evidence="4" id="KW-1003">Cell membrane</keyword>
<evidence type="ECO:0000313" key="12">
    <source>
        <dbReference type="Proteomes" id="UP000248764"/>
    </source>
</evidence>
<dbReference type="AlphaFoldDB" id="A0A2W2BXG7"/>
<accession>A0A2W2BXG7</accession>
<dbReference type="RefSeq" id="WP_111254125.1">
    <property type="nucleotide sequence ID" value="NZ_POTW01000014.1"/>
</dbReference>
<evidence type="ECO:0000256" key="5">
    <source>
        <dbReference type="ARBA" id="ARBA00022692"/>
    </source>
</evidence>
<comment type="subcellular location">
    <subcellularLocation>
        <location evidence="1">Cell membrane</location>
        <topology evidence="1">Single-pass membrane protein</topology>
    </subcellularLocation>
</comment>
<dbReference type="EMBL" id="POTW01000014">
    <property type="protein sequence ID" value="PZF84568.1"/>
    <property type="molecule type" value="Genomic_DNA"/>
</dbReference>
<evidence type="ECO:0000256" key="4">
    <source>
        <dbReference type="ARBA" id="ARBA00022475"/>
    </source>
</evidence>
<protein>
    <submittedName>
        <fullName evidence="11">Preprotein translocase subunit YajC</fullName>
    </submittedName>
</protein>
<keyword evidence="9" id="KW-0472">Membrane</keyword>
<keyword evidence="3" id="KW-0813">Transport</keyword>
<evidence type="ECO:0000256" key="7">
    <source>
        <dbReference type="ARBA" id="ARBA00022989"/>
    </source>
</evidence>
<dbReference type="PANTHER" id="PTHR33909">
    <property type="entry name" value="SEC TRANSLOCON ACCESSORY COMPLEX SUBUNIT YAJC"/>
    <property type="match status" value="1"/>
</dbReference>
<comment type="similarity">
    <text evidence="2">Belongs to the YajC family.</text>
</comment>
<dbReference type="Pfam" id="PF02699">
    <property type="entry name" value="YajC"/>
    <property type="match status" value="1"/>
</dbReference>
<proteinExistence type="inferred from homology"/>
<gene>
    <name evidence="11" type="primary">yajC</name>
    <name evidence="11" type="ORF">C1I92_07930</name>
</gene>
<name>A0A2W2BXG7_9ACTN</name>
<feature type="compositionally biased region" description="Basic and acidic residues" evidence="10">
    <location>
        <begin position="109"/>
        <end position="130"/>
    </location>
</feature>
<keyword evidence="8" id="KW-0811">Translocation</keyword>
<evidence type="ECO:0000256" key="3">
    <source>
        <dbReference type="ARBA" id="ARBA00022448"/>
    </source>
</evidence>
<dbReference type="InterPro" id="IPR003849">
    <property type="entry name" value="Preprotein_translocase_YajC"/>
</dbReference>
<reference evidence="11 12" key="1">
    <citation type="submission" date="2018-01" db="EMBL/GenBank/DDBJ databases">
        <title>Draft genome sequence of Jiangella sp. GTF31.</title>
        <authorList>
            <person name="Sahin N."/>
            <person name="Ay H."/>
            <person name="Saygin H."/>
        </authorList>
    </citation>
    <scope>NUCLEOTIDE SEQUENCE [LARGE SCALE GENOMIC DNA]</scope>
    <source>
        <strain evidence="11 12">GTF31</strain>
    </source>
</reference>
<keyword evidence="6" id="KW-0653">Protein transport</keyword>
<keyword evidence="5" id="KW-0812">Transmembrane</keyword>
<dbReference type="GO" id="GO:0015031">
    <property type="term" value="P:protein transport"/>
    <property type="evidence" value="ECO:0007669"/>
    <property type="project" value="UniProtKB-KW"/>
</dbReference>
<sequence length="130" mass="14238">MEALLLPILLIAVFYFLLIRPQQKQRRQMTELQQSVQPGTKVMTTAGLLATVVEIDDDEVVLEVAPGVHSRYVRRAIANVVQPKEPVADTTPADDAPGASDDVADVELEAPKHEPAQAKAEDRTNGDDIR</sequence>
<dbReference type="NCBIfam" id="TIGR00739">
    <property type="entry name" value="yajC"/>
    <property type="match status" value="1"/>
</dbReference>
<evidence type="ECO:0000256" key="2">
    <source>
        <dbReference type="ARBA" id="ARBA00006742"/>
    </source>
</evidence>
<feature type="compositionally biased region" description="Low complexity" evidence="10">
    <location>
        <begin position="88"/>
        <end position="101"/>
    </location>
</feature>
<dbReference type="SMART" id="SM01323">
    <property type="entry name" value="YajC"/>
    <property type="match status" value="1"/>
</dbReference>
<dbReference type="Proteomes" id="UP000248764">
    <property type="component" value="Unassembled WGS sequence"/>
</dbReference>
<evidence type="ECO:0000313" key="11">
    <source>
        <dbReference type="EMBL" id="PZF84568.1"/>
    </source>
</evidence>
<feature type="region of interest" description="Disordered" evidence="10">
    <location>
        <begin position="83"/>
        <end position="130"/>
    </location>
</feature>
<organism evidence="11 12">
    <name type="scientific">Jiangella anatolica</name>
    <dbReference type="NCBI Taxonomy" id="2670374"/>
    <lineage>
        <taxon>Bacteria</taxon>
        <taxon>Bacillati</taxon>
        <taxon>Actinomycetota</taxon>
        <taxon>Actinomycetes</taxon>
        <taxon>Jiangellales</taxon>
        <taxon>Jiangellaceae</taxon>
        <taxon>Jiangella</taxon>
    </lineage>
</organism>
<keyword evidence="12" id="KW-1185">Reference proteome</keyword>
<evidence type="ECO:0000256" key="10">
    <source>
        <dbReference type="SAM" id="MobiDB-lite"/>
    </source>
</evidence>
<evidence type="ECO:0000256" key="8">
    <source>
        <dbReference type="ARBA" id="ARBA00023010"/>
    </source>
</evidence>
<evidence type="ECO:0000256" key="1">
    <source>
        <dbReference type="ARBA" id="ARBA00004162"/>
    </source>
</evidence>
<evidence type="ECO:0000256" key="6">
    <source>
        <dbReference type="ARBA" id="ARBA00022927"/>
    </source>
</evidence>
<keyword evidence="7" id="KW-1133">Transmembrane helix</keyword>
<dbReference type="GO" id="GO:0005886">
    <property type="term" value="C:plasma membrane"/>
    <property type="evidence" value="ECO:0007669"/>
    <property type="project" value="UniProtKB-SubCell"/>
</dbReference>
<dbReference type="PANTHER" id="PTHR33909:SF1">
    <property type="entry name" value="SEC TRANSLOCON ACCESSORY COMPLEX SUBUNIT YAJC"/>
    <property type="match status" value="1"/>
</dbReference>
<comment type="caution">
    <text evidence="11">The sequence shown here is derived from an EMBL/GenBank/DDBJ whole genome shotgun (WGS) entry which is preliminary data.</text>
</comment>